<feature type="domain" description="Histidine kinase" evidence="10">
    <location>
        <begin position="289"/>
        <end position="505"/>
    </location>
</feature>
<dbReference type="FunFam" id="1.10.287.130:FF:000001">
    <property type="entry name" value="Two-component sensor histidine kinase"/>
    <property type="match status" value="1"/>
</dbReference>
<accession>A0A1H8V1J1</accession>
<feature type="domain" description="HAMP" evidence="11">
    <location>
        <begin position="208"/>
        <end position="260"/>
    </location>
</feature>
<keyword evidence="9" id="KW-1133">Transmembrane helix</keyword>
<protein>
    <recommendedName>
        <fullName evidence="3">histidine kinase</fullName>
        <ecNumber evidence="3">2.7.13.3</ecNumber>
    </recommendedName>
</protein>
<keyword evidence="4" id="KW-0597">Phosphoprotein</keyword>
<evidence type="ECO:0000313" key="12">
    <source>
        <dbReference type="EMBL" id="SEP09286.1"/>
    </source>
</evidence>
<dbReference type="SMART" id="SM00304">
    <property type="entry name" value="HAMP"/>
    <property type="match status" value="1"/>
</dbReference>
<evidence type="ECO:0000256" key="8">
    <source>
        <dbReference type="SAM" id="MobiDB-lite"/>
    </source>
</evidence>
<evidence type="ECO:0000259" key="11">
    <source>
        <dbReference type="PROSITE" id="PS50885"/>
    </source>
</evidence>
<dbReference type="CDD" id="cd06225">
    <property type="entry name" value="HAMP"/>
    <property type="match status" value="1"/>
</dbReference>
<keyword evidence="7" id="KW-0902">Two-component regulatory system</keyword>
<dbReference type="GO" id="GO:0004721">
    <property type="term" value="F:phosphoprotein phosphatase activity"/>
    <property type="evidence" value="ECO:0007669"/>
    <property type="project" value="TreeGrafter"/>
</dbReference>
<dbReference type="EMBL" id="FODY01000010">
    <property type="protein sequence ID" value="SEP09286.1"/>
    <property type="molecule type" value="Genomic_DNA"/>
</dbReference>
<dbReference type="PRINTS" id="PR01780">
    <property type="entry name" value="LANTIREGPROT"/>
</dbReference>
<keyword evidence="13" id="KW-1185">Reference proteome</keyword>
<dbReference type="PROSITE" id="PS50109">
    <property type="entry name" value="HIS_KIN"/>
    <property type="match status" value="1"/>
</dbReference>
<evidence type="ECO:0000256" key="4">
    <source>
        <dbReference type="ARBA" id="ARBA00022553"/>
    </source>
</evidence>
<feature type="transmembrane region" description="Helical" evidence="9">
    <location>
        <begin position="187"/>
        <end position="207"/>
    </location>
</feature>
<dbReference type="PROSITE" id="PS50885">
    <property type="entry name" value="HAMP"/>
    <property type="match status" value="1"/>
</dbReference>
<feature type="region of interest" description="Disordered" evidence="8">
    <location>
        <begin position="102"/>
        <end position="131"/>
    </location>
</feature>
<organism evidence="12 13">
    <name type="scientific">Propionispora vibrioides</name>
    <dbReference type="NCBI Taxonomy" id="112903"/>
    <lineage>
        <taxon>Bacteria</taxon>
        <taxon>Bacillati</taxon>
        <taxon>Bacillota</taxon>
        <taxon>Negativicutes</taxon>
        <taxon>Selenomonadales</taxon>
        <taxon>Sporomusaceae</taxon>
        <taxon>Propionispora</taxon>
    </lineage>
</organism>
<dbReference type="SUPFAM" id="SSF55874">
    <property type="entry name" value="ATPase domain of HSP90 chaperone/DNA topoisomerase II/histidine kinase"/>
    <property type="match status" value="1"/>
</dbReference>
<dbReference type="PANTHER" id="PTHR45453:SF3">
    <property type="entry name" value="HISTIDINE KINASE"/>
    <property type="match status" value="1"/>
</dbReference>
<dbReference type="Pfam" id="PF02518">
    <property type="entry name" value="HATPase_c"/>
    <property type="match status" value="1"/>
</dbReference>
<evidence type="ECO:0000256" key="5">
    <source>
        <dbReference type="ARBA" id="ARBA00022679"/>
    </source>
</evidence>
<gene>
    <name evidence="12" type="ORF">SAMN04490178_11028</name>
</gene>
<comment type="subcellular location">
    <subcellularLocation>
        <location evidence="2">Membrane</location>
    </subcellularLocation>
</comment>
<proteinExistence type="predicted"/>
<reference evidence="12 13" key="1">
    <citation type="submission" date="2016-10" db="EMBL/GenBank/DDBJ databases">
        <authorList>
            <person name="de Groot N.N."/>
        </authorList>
    </citation>
    <scope>NUCLEOTIDE SEQUENCE [LARGE SCALE GENOMIC DNA]</scope>
    <source>
        <strain evidence="12 13">DSM 13305</strain>
    </source>
</reference>
<dbReference type="Gene3D" id="6.10.340.10">
    <property type="match status" value="1"/>
</dbReference>
<dbReference type="PANTHER" id="PTHR45453">
    <property type="entry name" value="PHOSPHATE REGULON SENSOR PROTEIN PHOR"/>
    <property type="match status" value="1"/>
</dbReference>
<dbReference type="SMART" id="SM00388">
    <property type="entry name" value="HisKA"/>
    <property type="match status" value="1"/>
</dbReference>
<dbReference type="SUPFAM" id="SSF158472">
    <property type="entry name" value="HAMP domain-like"/>
    <property type="match status" value="1"/>
</dbReference>
<sequence length="507" mass="56923">MKLSLRTRLFLSLTALLLFFTLLSWGLTSTGLEDYYYWQKKAVLIQNCRQIDELYAGNPEDISLDLERIGNTLGAGIVIIAQDNSVKYSSFGRIINAKFQEPFPPPLRHGNENNPPAPRDNNLRRPPAPVVKSKETIDSRTKLEIQHSPELNLDSVVLEYQLRNGDLLLLRQPLAPVWESAGIAAQFIAWTGLLSILLGSLWAYFFARKFTSPILELKQIAQNMSQLDFSKTCTINRTDEIGELGNSINHLSAQLGTAIAELHQKNQQLMADVEKERKLDKMRQDFVSSVSHELKTPLSLLLGYAEGLKENIAVNEEDRNFYCSVIIDEAEKMDRLVKDLLNLSQIESGFFKLNQSNFDLSALLGDIALKYQSLLTEKQITLIADIPEQLQVFGDPLRIEQILCNLVNNALDHTEGARRLQINAEDTGSHIRVSVSNTGQPIPSESLDKIWLSFYKVDKSRSREHGGYGLGLSIVRAIQELHGNAYGVANHDQGVSFWFDVTNAKSG</sequence>
<evidence type="ECO:0000256" key="1">
    <source>
        <dbReference type="ARBA" id="ARBA00000085"/>
    </source>
</evidence>
<evidence type="ECO:0000256" key="7">
    <source>
        <dbReference type="ARBA" id="ARBA00023012"/>
    </source>
</evidence>
<comment type="catalytic activity">
    <reaction evidence="1">
        <text>ATP + protein L-histidine = ADP + protein N-phospho-L-histidine.</text>
        <dbReference type="EC" id="2.7.13.3"/>
    </reaction>
</comment>
<dbReference type="GO" id="GO:0016036">
    <property type="term" value="P:cellular response to phosphate starvation"/>
    <property type="evidence" value="ECO:0007669"/>
    <property type="project" value="TreeGrafter"/>
</dbReference>
<evidence type="ECO:0000313" key="13">
    <source>
        <dbReference type="Proteomes" id="UP000198847"/>
    </source>
</evidence>
<dbReference type="STRING" id="112903.SAMN04490178_11028"/>
<dbReference type="InterPro" id="IPR003661">
    <property type="entry name" value="HisK_dim/P_dom"/>
</dbReference>
<dbReference type="Gene3D" id="3.30.565.10">
    <property type="entry name" value="Histidine kinase-like ATPase, C-terminal domain"/>
    <property type="match status" value="1"/>
</dbReference>
<dbReference type="Proteomes" id="UP000198847">
    <property type="component" value="Unassembled WGS sequence"/>
</dbReference>
<dbReference type="OrthoDB" id="9762826at2"/>
<dbReference type="InterPro" id="IPR005467">
    <property type="entry name" value="His_kinase_dom"/>
</dbReference>
<dbReference type="AlphaFoldDB" id="A0A1H8V1J1"/>
<dbReference type="InterPro" id="IPR050351">
    <property type="entry name" value="BphY/WalK/GraS-like"/>
</dbReference>
<dbReference type="Pfam" id="PF00512">
    <property type="entry name" value="HisKA"/>
    <property type="match status" value="1"/>
</dbReference>
<dbReference type="InterPro" id="IPR008358">
    <property type="entry name" value="Sig_transdc_His_kin/Pase_MprB"/>
</dbReference>
<keyword evidence="5" id="KW-0808">Transferase</keyword>
<dbReference type="SUPFAM" id="SSF47384">
    <property type="entry name" value="Homodimeric domain of signal transducing histidine kinase"/>
    <property type="match status" value="1"/>
</dbReference>
<dbReference type="CDD" id="cd00082">
    <property type="entry name" value="HisKA"/>
    <property type="match status" value="1"/>
</dbReference>
<evidence type="ECO:0000259" key="10">
    <source>
        <dbReference type="PROSITE" id="PS50109"/>
    </source>
</evidence>
<dbReference type="InterPro" id="IPR036097">
    <property type="entry name" value="HisK_dim/P_sf"/>
</dbReference>
<keyword evidence="6" id="KW-0418">Kinase</keyword>
<dbReference type="InterPro" id="IPR036890">
    <property type="entry name" value="HATPase_C_sf"/>
</dbReference>
<dbReference type="Pfam" id="PF00672">
    <property type="entry name" value="HAMP"/>
    <property type="match status" value="1"/>
</dbReference>
<dbReference type="InterPro" id="IPR003594">
    <property type="entry name" value="HATPase_dom"/>
</dbReference>
<dbReference type="GO" id="GO:0005886">
    <property type="term" value="C:plasma membrane"/>
    <property type="evidence" value="ECO:0007669"/>
    <property type="project" value="TreeGrafter"/>
</dbReference>
<keyword evidence="9" id="KW-0812">Transmembrane</keyword>
<dbReference type="EC" id="2.7.13.3" evidence="3"/>
<evidence type="ECO:0000256" key="3">
    <source>
        <dbReference type="ARBA" id="ARBA00012438"/>
    </source>
</evidence>
<dbReference type="RefSeq" id="WP_091746427.1">
    <property type="nucleotide sequence ID" value="NZ_FODY01000010.1"/>
</dbReference>
<dbReference type="Gene3D" id="1.10.287.130">
    <property type="match status" value="1"/>
</dbReference>
<dbReference type="SMART" id="SM00387">
    <property type="entry name" value="HATPase_c"/>
    <property type="match status" value="1"/>
</dbReference>
<evidence type="ECO:0000256" key="9">
    <source>
        <dbReference type="SAM" id="Phobius"/>
    </source>
</evidence>
<name>A0A1H8V1J1_9FIRM</name>
<dbReference type="InterPro" id="IPR003660">
    <property type="entry name" value="HAMP_dom"/>
</dbReference>
<keyword evidence="9" id="KW-0472">Membrane</keyword>
<evidence type="ECO:0000256" key="2">
    <source>
        <dbReference type="ARBA" id="ARBA00004370"/>
    </source>
</evidence>
<dbReference type="GO" id="GO:0000155">
    <property type="term" value="F:phosphorelay sensor kinase activity"/>
    <property type="evidence" value="ECO:0007669"/>
    <property type="project" value="InterPro"/>
</dbReference>
<evidence type="ECO:0000256" key="6">
    <source>
        <dbReference type="ARBA" id="ARBA00022777"/>
    </source>
</evidence>